<dbReference type="EMBL" id="JAFBMS010000848">
    <property type="protein sequence ID" value="KAG9329911.1"/>
    <property type="molecule type" value="Genomic_DNA"/>
</dbReference>
<gene>
    <name evidence="1" type="ORF">JZ751_028610</name>
</gene>
<dbReference type="AlphaFoldDB" id="A0A8T2MV97"/>
<keyword evidence="2" id="KW-1185">Reference proteome</keyword>
<organism evidence="1 2">
    <name type="scientific">Albula glossodonta</name>
    <name type="common">roundjaw bonefish</name>
    <dbReference type="NCBI Taxonomy" id="121402"/>
    <lineage>
        <taxon>Eukaryota</taxon>
        <taxon>Metazoa</taxon>
        <taxon>Chordata</taxon>
        <taxon>Craniata</taxon>
        <taxon>Vertebrata</taxon>
        <taxon>Euteleostomi</taxon>
        <taxon>Actinopterygii</taxon>
        <taxon>Neopterygii</taxon>
        <taxon>Teleostei</taxon>
        <taxon>Albuliformes</taxon>
        <taxon>Albulidae</taxon>
        <taxon>Albula</taxon>
    </lineage>
</organism>
<evidence type="ECO:0000313" key="2">
    <source>
        <dbReference type="Proteomes" id="UP000824540"/>
    </source>
</evidence>
<name>A0A8T2MV97_9TELE</name>
<sequence>MQYKFPKEITQQTSLNPRNKTIRSERTAYCFHRGYELPAPILDDIASPRGGEEGQAKLYDSDSQDSMKIAWRYQNLPKVQTYSSDPRR</sequence>
<comment type="caution">
    <text evidence="1">The sequence shown here is derived from an EMBL/GenBank/DDBJ whole genome shotgun (WGS) entry which is preliminary data.</text>
</comment>
<dbReference type="Proteomes" id="UP000824540">
    <property type="component" value="Unassembled WGS sequence"/>
</dbReference>
<dbReference type="OrthoDB" id="289162at2759"/>
<reference evidence="1" key="1">
    <citation type="thesis" date="2021" institute="BYU ScholarsArchive" country="Provo, UT, USA">
        <title>Applications of and Algorithms for Genome Assembly and Genomic Analyses with an Emphasis on Marine Teleosts.</title>
        <authorList>
            <person name="Pickett B.D."/>
        </authorList>
    </citation>
    <scope>NUCLEOTIDE SEQUENCE</scope>
    <source>
        <strain evidence="1">HI-2016</strain>
    </source>
</reference>
<accession>A0A8T2MV97</accession>
<evidence type="ECO:0000313" key="1">
    <source>
        <dbReference type="EMBL" id="KAG9329911.1"/>
    </source>
</evidence>
<protein>
    <submittedName>
        <fullName evidence="1">Uncharacterized protein</fullName>
    </submittedName>
</protein>
<proteinExistence type="predicted"/>